<dbReference type="EMBL" id="KV441561">
    <property type="protein sequence ID" value="OAF99859.1"/>
    <property type="molecule type" value="Genomic_DNA"/>
</dbReference>
<dbReference type="RefSeq" id="XP_018030225.1">
    <property type="nucleotide sequence ID" value="XM_018181165.1"/>
</dbReference>
<name>A0A177BZU2_9PLEO</name>
<accession>A0A177BZU2</accession>
<protein>
    <submittedName>
        <fullName evidence="2">Uncharacterized protein</fullName>
    </submittedName>
</protein>
<sequence>MPYLVGMERPKLLVSVEEPKAEEEPSSVIHHIDIFMRLEVIRTKKHQTQYQPLQPYMDEKLIGEHARPWQQMLMFFWQTQQEHAWKSPKRVEDGEEEDKEQPGANLDNKMTEDADSVGGEREEAPVVGVSNIGKPETLSSIKKSITRKEYDSPLVYILAVLGVRKDR</sequence>
<gene>
    <name evidence="2" type="ORF">CC84DRAFT_1191159</name>
</gene>
<dbReference type="InParanoid" id="A0A177BZU2"/>
<dbReference type="STRING" id="1460663.A0A177BZU2"/>
<dbReference type="Proteomes" id="UP000077069">
    <property type="component" value="Unassembled WGS sequence"/>
</dbReference>
<dbReference type="GeneID" id="28764651"/>
<organism evidence="2 3">
    <name type="scientific">Paraphaeosphaeria sporulosa</name>
    <dbReference type="NCBI Taxonomy" id="1460663"/>
    <lineage>
        <taxon>Eukaryota</taxon>
        <taxon>Fungi</taxon>
        <taxon>Dikarya</taxon>
        <taxon>Ascomycota</taxon>
        <taxon>Pezizomycotina</taxon>
        <taxon>Dothideomycetes</taxon>
        <taxon>Pleosporomycetidae</taxon>
        <taxon>Pleosporales</taxon>
        <taxon>Massarineae</taxon>
        <taxon>Didymosphaeriaceae</taxon>
        <taxon>Paraphaeosphaeria</taxon>
    </lineage>
</organism>
<proteinExistence type="predicted"/>
<reference evidence="2 3" key="1">
    <citation type="submission" date="2016-05" db="EMBL/GenBank/DDBJ databases">
        <title>Comparative analysis of secretome profiles of manganese(II)-oxidizing ascomycete fungi.</title>
        <authorList>
            <consortium name="DOE Joint Genome Institute"/>
            <person name="Zeiner C.A."/>
            <person name="Purvine S.O."/>
            <person name="Zink E.M."/>
            <person name="Wu S."/>
            <person name="Pasa-Tolic L."/>
            <person name="Chaput D.L."/>
            <person name="Haridas S."/>
            <person name="Grigoriev I.V."/>
            <person name="Santelli C.M."/>
            <person name="Hansel C.M."/>
        </authorList>
    </citation>
    <scope>NUCLEOTIDE SEQUENCE [LARGE SCALE GENOMIC DNA]</scope>
    <source>
        <strain evidence="2 3">AP3s5-JAC2a</strain>
    </source>
</reference>
<dbReference type="OrthoDB" id="2608216at2759"/>
<feature type="region of interest" description="Disordered" evidence="1">
    <location>
        <begin position="86"/>
        <end position="132"/>
    </location>
</feature>
<evidence type="ECO:0000313" key="2">
    <source>
        <dbReference type="EMBL" id="OAF99859.1"/>
    </source>
</evidence>
<keyword evidence="3" id="KW-1185">Reference proteome</keyword>
<evidence type="ECO:0000313" key="3">
    <source>
        <dbReference type="Proteomes" id="UP000077069"/>
    </source>
</evidence>
<dbReference type="AlphaFoldDB" id="A0A177BZU2"/>
<evidence type="ECO:0000256" key="1">
    <source>
        <dbReference type="SAM" id="MobiDB-lite"/>
    </source>
</evidence>